<dbReference type="GO" id="GO:0019441">
    <property type="term" value="P:L-tryptophan catabolic process to kynurenine"/>
    <property type="evidence" value="ECO:0007669"/>
    <property type="project" value="InterPro"/>
</dbReference>
<dbReference type="Gene3D" id="3.50.30.50">
    <property type="entry name" value="Putative cyclase"/>
    <property type="match status" value="1"/>
</dbReference>
<dbReference type="Proteomes" id="UP000287156">
    <property type="component" value="Unassembled WGS sequence"/>
</dbReference>
<keyword evidence="2" id="KW-1185">Reference proteome</keyword>
<organism evidence="1 2">
    <name type="scientific">Siminovitchia acidinfaciens</name>
    <dbReference type="NCBI Taxonomy" id="2321395"/>
    <lineage>
        <taxon>Bacteria</taxon>
        <taxon>Bacillati</taxon>
        <taxon>Bacillota</taxon>
        <taxon>Bacilli</taxon>
        <taxon>Bacillales</taxon>
        <taxon>Bacillaceae</taxon>
        <taxon>Siminovitchia</taxon>
    </lineage>
</organism>
<accession>A0A429XZB5</accession>
<dbReference type="GO" id="GO:0004061">
    <property type="term" value="F:arylformamidase activity"/>
    <property type="evidence" value="ECO:0007669"/>
    <property type="project" value="InterPro"/>
</dbReference>
<dbReference type="RefSeq" id="WP_126050483.1">
    <property type="nucleotide sequence ID" value="NZ_QYTV02000004.1"/>
</dbReference>
<comment type="caution">
    <text evidence="1">The sequence shown here is derived from an EMBL/GenBank/DDBJ whole genome shotgun (WGS) entry which is preliminary data.</text>
</comment>
<dbReference type="PANTHER" id="PTHR31118">
    <property type="entry name" value="CYCLASE-LIKE PROTEIN 2"/>
    <property type="match status" value="1"/>
</dbReference>
<reference evidence="1" key="1">
    <citation type="submission" date="2018-12" db="EMBL/GenBank/DDBJ databases">
        <authorList>
            <person name="Sun L."/>
            <person name="Chen Z."/>
        </authorList>
    </citation>
    <scope>NUCLEOTIDE SEQUENCE [LARGE SCALE GENOMIC DNA]</scope>
    <source>
        <strain evidence="1">3-2-2</strain>
    </source>
</reference>
<name>A0A429XZB5_9BACI</name>
<dbReference type="AlphaFoldDB" id="A0A429XZB5"/>
<sequence length="217" mass="24942">MELADGMRSWDIHPKVVLMDYHTWQLNKDRYEGECNGFSTKLMTMTDHTGTHVDAQTHFFPDGNSIESYPPEKFMGEAIFLDLSQRDIEDPISAKDLEAALKETGERIKENDILTIKAWPYSRNHEMFSTGPGLTHDAAIWIIKNKFKMFATDLPTVDFQDMSRPVHVNLLKNDILIIENLINLDKIKQSRFNFIGMPLRLREATGSPIRAIAFVDQ</sequence>
<dbReference type="OrthoDB" id="9796085at2"/>
<proteinExistence type="predicted"/>
<evidence type="ECO:0000313" key="1">
    <source>
        <dbReference type="EMBL" id="RST74128.1"/>
    </source>
</evidence>
<evidence type="ECO:0000313" key="2">
    <source>
        <dbReference type="Proteomes" id="UP000287156"/>
    </source>
</evidence>
<dbReference type="PANTHER" id="PTHR31118:SF12">
    <property type="entry name" value="CYCLASE-LIKE PROTEIN 2"/>
    <property type="match status" value="1"/>
</dbReference>
<dbReference type="Pfam" id="PF04199">
    <property type="entry name" value="Cyclase"/>
    <property type="match status" value="1"/>
</dbReference>
<dbReference type="EMBL" id="QYTV02000004">
    <property type="protein sequence ID" value="RST74128.1"/>
    <property type="molecule type" value="Genomic_DNA"/>
</dbReference>
<protein>
    <submittedName>
        <fullName evidence="1">Cyclase family protein</fullName>
    </submittedName>
</protein>
<gene>
    <name evidence="1" type="ORF">D4T97_010625</name>
</gene>
<dbReference type="InterPro" id="IPR037175">
    <property type="entry name" value="KFase_sf"/>
</dbReference>
<dbReference type="InterPro" id="IPR007325">
    <property type="entry name" value="KFase/CYL"/>
</dbReference>
<dbReference type="SUPFAM" id="SSF102198">
    <property type="entry name" value="Putative cyclase"/>
    <property type="match status" value="1"/>
</dbReference>